<comment type="similarity">
    <text evidence="1">Belongs to the membrane fusion protein (MFP) (TC 8.A.1) family.</text>
</comment>
<sequence>MNRISWSVPTGTLLLALSLAGCGKPPQEKEALRPVRVMQVAAPGAAPGVELSGTVRADVETPLAFRIGGKLLERQVEVGAVVRRGQVIARIDPRDVALGATAASAEAAAAAARLAQAKMDYERAQQLFSRKFVSQAEVDNRKTALDAAQEAVRQANAQRVLAQNQASYAALTADADGVITEVAAEPGQVLAAGQPVATLARNGLREIAVNVPEQLRGSVQLGQPVQIRLWALPGQTLKGRISELSPAADPVARTYPARVTFDGGGEGVQLGMSASVTIANGSVAVGKEVRVPLTALFGETGRQQVWRFDPAQGVVRAMPVKVLGVADEAALVSGVPVGALVVTAGAHLLREGQQVKRLAERSQGAGA</sequence>
<keyword evidence="6" id="KW-1185">Reference proteome</keyword>
<dbReference type="InterPro" id="IPR058625">
    <property type="entry name" value="MdtA-like_BSH"/>
</dbReference>
<dbReference type="PANTHER" id="PTHR30469:SF18">
    <property type="entry name" value="RESISTANCE-NODULATION-CELL DIVISION (RND) EFFLUX MEMBRANE FUSION PROTEIN-RELATED"/>
    <property type="match status" value="1"/>
</dbReference>
<dbReference type="Gene3D" id="2.40.50.100">
    <property type="match status" value="1"/>
</dbReference>
<dbReference type="RefSeq" id="WP_263125670.1">
    <property type="nucleotide sequence ID" value="NZ_CP106753.1"/>
</dbReference>
<name>A0ABY6DPB3_9NEIS</name>
<evidence type="ECO:0000256" key="1">
    <source>
        <dbReference type="ARBA" id="ARBA00009477"/>
    </source>
</evidence>
<dbReference type="PROSITE" id="PS51257">
    <property type="entry name" value="PROKAR_LIPOPROTEIN"/>
    <property type="match status" value="1"/>
</dbReference>
<evidence type="ECO:0000259" key="4">
    <source>
        <dbReference type="Pfam" id="PF25954"/>
    </source>
</evidence>
<reference evidence="5" key="1">
    <citation type="submission" date="2022-10" db="EMBL/GenBank/DDBJ databases">
        <title>Chitiniphilus purpureus sp. nov., a novel chitin-degrading bacterium isolated from crawfish pond sediment.</title>
        <authorList>
            <person name="Li K."/>
        </authorList>
    </citation>
    <scope>NUCLEOTIDE SEQUENCE</scope>
    <source>
        <strain evidence="5">CD1</strain>
    </source>
</reference>
<dbReference type="Gene3D" id="2.40.420.20">
    <property type="match status" value="1"/>
</dbReference>
<feature type="coiled-coil region" evidence="2">
    <location>
        <begin position="107"/>
        <end position="165"/>
    </location>
</feature>
<dbReference type="Pfam" id="PF25954">
    <property type="entry name" value="Beta-barrel_RND_2"/>
    <property type="match status" value="1"/>
</dbReference>
<dbReference type="PANTHER" id="PTHR30469">
    <property type="entry name" value="MULTIDRUG RESISTANCE PROTEIN MDTA"/>
    <property type="match status" value="1"/>
</dbReference>
<evidence type="ECO:0000256" key="2">
    <source>
        <dbReference type="SAM" id="Coils"/>
    </source>
</evidence>
<keyword evidence="2" id="KW-0175">Coiled coil</keyword>
<dbReference type="InterPro" id="IPR058792">
    <property type="entry name" value="Beta-barrel_RND_2"/>
</dbReference>
<protein>
    <submittedName>
        <fullName evidence="5">Efflux RND transporter periplasmic adaptor subunit</fullName>
    </submittedName>
</protein>
<evidence type="ECO:0000259" key="3">
    <source>
        <dbReference type="Pfam" id="PF25917"/>
    </source>
</evidence>
<dbReference type="SUPFAM" id="SSF111369">
    <property type="entry name" value="HlyD-like secretion proteins"/>
    <property type="match status" value="1"/>
</dbReference>
<feature type="domain" description="CusB-like beta-barrel" evidence="4">
    <location>
        <begin position="208"/>
        <end position="280"/>
    </location>
</feature>
<organism evidence="5 6">
    <name type="scientific">Chitiniphilus purpureus</name>
    <dbReference type="NCBI Taxonomy" id="2981137"/>
    <lineage>
        <taxon>Bacteria</taxon>
        <taxon>Pseudomonadati</taxon>
        <taxon>Pseudomonadota</taxon>
        <taxon>Betaproteobacteria</taxon>
        <taxon>Neisseriales</taxon>
        <taxon>Chitinibacteraceae</taxon>
        <taxon>Chitiniphilus</taxon>
    </lineage>
</organism>
<dbReference type="Pfam" id="PF25917">
    <property type="entry name" value="BSH_RND"/>
    <property type="match status" value="1"/>
</dbReference>
<evidence type="ECO:0000313" key="5">
    <source>
        <dbReference type="EMBL" id="UXY16224.1"/>
    </source>
</evidence>
<dbReference type="InterPro" id="IPR006143">
    <property type="entry name" value="RND_pump_MFP"/>
</dbReference>
<dbReference type="Proteomes" id="UP001061302">
    <property type="component" value="Chromosome"/>
</dbReference>
<feature type="domain" description="Multidrug resistance protein MdtA-like barrel-sandwich hybrid" evidence="3">
    <location>
        <begin position="66"/>
        <end position="197"/>
    </location>
</feature>
<proteinExistence type="inferred from homology"/>
<evidence type="ECO:0000313" key="6">
    <source>
        <dbReference type="Proteomes" id="UP001061302"/>
    </source>
</evidence>
<accession>A0ABY6DPB3</accession>
<dbReference type="EMBL" id="CP106753">
    <property type="protein sequence ID" value="UXY16224.1"/>
    <property type="molecule type" value="Genomic_DNA"/>
</dbReference>
<dbReference type="Gene3D" id="1.10.287.470">
    <property type="entry name" value="Helix hairpin bin"/>
    <property type="match status" value="1"/>
</dbReference>
<dbReference type="Gene3D" id="2.40.30.170">
    <property type="match status" value="1"/>
</dbReference>
<gene>
    <name evidence="5" type="ORF">N8I74_04175</name>
</gene>
<dbReference type="NCBIfam" id="TIGR01730">
    <property type="entry name" value="RND_mfp"/>
    <property type="match status" value="1"/>
</dbReference>